<dbReference type="GO" id="GO:0005886">
    <property type="term" value="C:plasma membrane"/>
    <property type="evidence" value="ECO:0007669"/>
    <property type="project" value="UniProtKB-SubCell"/>
</dbReference>
<evidence type="ECO:0000256" key="2">
    <source>
        <dbReference type="ARBA" id="ARBA00004651"/>
    </source>
</evidence>
<dbReference type="Pfam" id="PF00512">
    <property type="entry name" value="HisKA"/>
    <property type="match status" value="1"/>
</dbReference>
<dbReference type="PANTHER" id="PTHR44936">
    <property type="entry name" value="SENSOR PROTEIN CREC"/>
    <property type="match status" value="1"/>
</dbReference>
<feature type="transmembrane region" description="Helical" evidence="10">
    <location>
        <begin position="235"/>
        <end position="255"/>
    </location>
</feature>
<accession>U2ZY27</accession>
<dbReference type="Gene3D" id="1.10.287.130">
    <property type="match status" value="1"/>
</dbReference>
<dbReference type="PROSITE" id="PS50109">
    <property type="entry name" value="HIS_KIN"/>
    <property type="match status" value="1"/>
</dbReference>
<keyword evidence="7" id="KW-0547">Nucleotide-binding</keyword>
<dbReference type="AlphaFoldDB" id="U2ZY27"/>
<dbReference type="InterPro" id="IPR005467">
    <property type="entry name" value="His_kinase_dom"/>
</dbReference>
<keyword evidence="9" id="KW-0067">ATP-binding</keyword>
<evidence type="ECO:0000259" key="11">
    <source>
        <dbReference type="PROSITE" id="PS50109"/>
    </source>
</evidence>
<evidence type="ECO:0000256" key="7">
    <source>
        <dbReference type="ARBA" id="ARBA00022741"/>
    </source>
</evidence>
<comment type="caution">
    <text evidence="13">The sequence shown here is derived from an EMBL/GenBank/DDBJ whole genome shotgun (WGS) entry which is preliminary data.</text>
</comment>
<dbReference type="Gene3D" id="6.10.340.10">
    <property type="match status" value="1"/>
</dbReference>
<feature type="domain" description="Histidine kinase" evidence="11">
    <location>
        <begin position="312"/>
        <end position="527"/>
    </location>
</feature>
<evidence type="ECO:0000256" key="3">
    <source>
        <dbReference type="ARBA" id="ARBA00012438"/>
    </source>
</evidence>
<dbReference type="Gene3D" id="3.30.565.10">
    <property type="entry name" value="Histidine kinase-like ATPase, C-terminal domain"/>
    <property type="match status" value="1"/>
</dbReference>
<evidence type="ECO:0000256" key="5">
    <source>
        <dbReference type="ARBA" id="ARBA00022553"/>
    </source>
</evidence>
<dbReference type="PRINTS" id="PR00344">
    <property type="entry name" value="BCTRLSENSOR"/>
</dbReference>
<dbReference type="EMBL" id="BATJ01000002">
    <property type="protein sequence ID" value="GAD66002.1"/>
    <property type="molecule type" value="Genomic_DNA"/>
</dbReference>
<keyword evidence="6" id="KW-0808">Transferase</keyword>
<dbReference type="STRING" id="1219065.VPR01S_02_02530"/>
<keyword evidence="10" id="KW-1133">Transmembrane helix</keyword>
<feature type="transmembrane region" description="Helical" evidence="10">
    <location>
        <begin position="6"/>
        <end position="31"/>
    </location>
</feature>
<keyword evidence="14" id="KW-1185">Reference proteome</keyword>
<sequence length="545" mass="62059">MLKAFSILWLAIFIPLIFLVMPTGFGPVSYLSERMMYRFYTQVYDDTLRIIHQELTELPQAHWPGHIDQLSEHFGSQLKLVTMGDYQHDSEAQALLAAGELAMDYNDPVALLKRIEHSDWVLYYAMNLSQAELVATQSQGALYILRRSLLRLPPEQWATYLSSVSENRPFDARLVEINDVPLTNQELRRLNNDKVVGHVQQNGGMLLYTRLNDQYLVGILDVHSQHSQQQLQTTLIGLFVVTISGALLLWLFPLWRDLRRLAKTAGEFGEGRLNQRGKLSRLSVVAQLGSAFNTMADNIEKLINGHRELTNAIAHDLRTPLYRLRFAFEMLSNDGISHDQKENYQKIINNSIDDLDHLINQTLVLSRYSMNSQTSQIQHCPLPALLKRELSMFADEWPELDVNLTCPDCPPDQTIAVDQRAMLRALNNLLNNASRFARSQIRVRLYRQDTHWILVVEDDGPGIPESMHARIFDPFTQVDNQQRDTRQGHGLGLAIVRQIVLLHQGDVTLDRSSLGGARFTLRWPAALSPQSTSGDHKTATSIQQP</sequence>
<keyword evidence="4" id="KW-1003">Cell membrane</keyword>
<gene>
    <name evidence="13" type="primary">rstB</name>
    <name evidence="13" type="ORF">VPR01S_02_02530</name>
</gene>
<dbReference type="InterPro" id="IPR003660">
    <property type="entry name" value="HAMP_dom"/>
</dbReference>
<dbReference type="SUPFAM" id="SSF55874">
    <property type="entry name" value="ATPase domain of HSP90 chaperone/DNA topoisomerase II/histidine kinase"/>
    <property type="match status" value="1"/>
</dbReference>
<dbReference type="GO" id="GO:0000155">
    <property type="term" value="F:phosphorelay sensor kinase activity"/>
    <property type="evidence" value="ECO:0007669"/>
    <property type="project" value="InterPro"/>
</dbReference>
<keyword evidence="8 13" id="KW-0418">Kinase</keyword>
<evidence type="ECO:0000259" key="12">
    <source>
        <dbReference type="PROSITE" id="PS50885"/>
    </source>
</evidence>
<dbReference type="CDD" id="cd00082">
    <property type="entry name" value="HisKA"/>
    <property type="match status" value="1"/>
</dbReference>
<dbReference type="PANTHER" id="PTHR44936:SF10">
    <property type="entry name" value="SENSOR PROTEIN RSTB"/>
    <property type="match status" value="1"/>
</dbReference>
<dbReference type="SMART" id="SM00304">
    <property type="entry name" value="HAMP"/>
    <property type="match status" value="1"/>
</dbReference>
<dbReference type="SUPFAM" id="SSF47384">
    <property type="entry name" value="Homodimeric domain of signal transducing histidine kinase"/>
    <property type="match status" value="1"/>
</dbReference>
<evidence type="ECO:0000256" key="1">
    <source>
        <dbReference type="ARBA" id="ARBA00000085"/>
    </source>
</evidence>
<protein>
    <recommendedName>
        <fullName evidence="3">histidine kinase</fullName>
        <ecNumber evidence="3">2.7.13.3</ecNumber>
    </recommendedName>
</protein>
<dbReference type="InterPro" id="IPR036097">
    <property type="entry name" value="HisK_dim/P_sf"/>
</dbReference>
<dbReference type="InterPro" id="IPR050980">
    <property type="entry name" value="2C_sensor_his_kinase"/>
</dbReference>
<evidence type="ECO:0000256" key="9">
    <source>
        <dbReference type="ARBA" id="ARBA00022840"/>
    </source>
</evidence>
<dbReference type="CDD" id="cd06225">
    <property type="entry name" value="HAMP"/>
    <property type="match status" value="1"/>
</dbReference>
<evidence type="ECO:0000256" key="6">
    <source>
        <dbReference type="ARBA" id="ARBA00022679"/>
    </source>
</evidence>
<dbReference type="SMART" id="SM00388">
    <property type="entry name" value="HisKA"/>
    <property type="match status" value="1"/>
</dbReference>
<dbReference type="EC" id="2.7.13.3" evidence="3"/>
<dbReference type="PROSITE" id="PS50885">
    <property type="entry name" value="HAMP"/>
    <property type="match status" value="1"/>
</dbReference>
<name>U2ZY27_VIBPR</name>
<dbReference type="InterPro" id="IPR036890">
    <property type="entry name" value="HATPase_C_sf"/>
</dbReference>
<keyword evidence="5" id="KW-0597">Phosphoprotein</keyword>
<evidence type="ECO:0000313" key="14">
    <source>
        <dbReference type="Proteomes" id="UP000016570"/>
    </source>
</evidence>
<keyword evidence="10" id="KW-0812">Transmembrane</keyword>
<proteinExistence type="predicted"/>
<feature type="domain" description="HAMP" evidence="12">
    <location>
        <begin position="252"/>
        <end position="304"/>
    </location>
</feature>
<dbReference type="InterPro" id="IPR004358">
    <property type="entry name" value="Sig_transdc_His_kin-like_C"/>
</dbReference>
<dbReference type="eggNOG" id="COG2205">
    <property type="taxonomic scope" value="Bacteria"/>
</dbReference>
<organism evidence="13 14">
    <name type="scientific">Vibrio proteolyticus NBRC 13287</name>
    <dbReference type="NCBI Taxonomy" id="1219065"/>
    <lineage>
        <taxon>Bacteria</taxon>
        <taxon>Pseudomonadati</taxon>
        <taxon>Pseudomonadota</taxon>
        <taxon>Gammaproteobacteria</taxon>
        <taxon>Vibrionales</taxon>
        <taxon>Vibrionaceae</taxon>
        <taxon>Vibrio</taxon>
    </lineage>
</organism>
<evidence type="ECO:0000256" key="8">
    <source>
        <dbReference type="ARBA" id="ARBA00022777"/>
    </source>
</evidence>
<comment type="subcellular location">
    <subcellularLocation>
        <location evidence="2">Cell membrane</location>
        <topology evidence="2">Multi-pass membrane protein</topology>
    </subcellularLocation>
</comment>
<dbReference type="InterPro" id="IPR003661">
    <property type="entry name" value="HisK_dim/P_dom"/>
</dbReference>
<evidence type="ECO:0000313" key="13">
    <source>
        <dbReference type="EMBL" id="GAD66002.1"/>
    </source>
</evidence>
<reference evidence="13 14" key="1">
    <citation type="submission" date="2013-09" db="EMBL/GenBank/DDBJ databases">
        <title>Whole genome shotgun sequence of Vibrio proteolyticus NBRC 13287.</title>
        <authorList>
            <person name="Isaki S."/>
            <person name="Hosoyama A."/>
            <person name="Numata M."/>
            <person name="Hashimoto M."/>
            <person name="Hosoyama Y."/>
            <person name="Tsuchikane K."/>
            <person name="Noguchi M."/>
            <person name="Hirakata S."/>
            <person name="Ichikawa N."/>
            <person name="Ohji S."/>
            <person name="Yamazoe A."/>
            <person name="Fujita N."/>
        </authorList>
    </citation>
    <scope>NUCLEOTIDE SEQUENCE [LARGE SCALE GENOMIC DNA]</scope>
    <source>
        <strain evidence="13 14">NBRC 13287</strain>
    </source>
</reference>
<comment type="catalytic activity">
    <reaction evidence="1">
        <text>ATP + protein L-histidine = ADP + protein N-phospho-L-histidine.</text>
        <dbReference type="EC" id="2.7.13.3"/>
    </reaction>
</comment>
<dbReference type="Pfam" id="PF02518">
    <property type="entry name" value="HATPase_c"/>
    <property type="match status" value="1"/>
</dbReference>
<evidence type="ECO:0000256" key="10">
    <source>
        <dbReference type="SAM" id="Phobius"/>
    </source>
</evidence>
<keyword evidence="10" id="KW-0472">Membrane</keyword>
<dbReference type="GO" id="GO:0005524">
    <property type="term" value="F:ATP binding"/>
    <property type="evidence" value="ECO:0007669"/>
    <property type="project" value="UniProtKB-KW"/>
</dbReference>
<dbReference type="Proteomes" id="UP000016570">
    <property type="component" value="Unassembled WGS sequence"/>
</dbReference>
<dbReference type="InterPro" id="IPR003594">
    <property type="entry name" value="HATPase_dom"/>
</dbReference>
<dbReference type="SMART" id="SM00387">
    <property type="entry name" value="HATPase_c"/>
    <property type="match status" value="1"/>
</dbReference>
<evidence type="ECO:0000256" key="4">
    <source>
        <dbReference type="ARBA" id="ARBA00022475"/>
    </source>
</evidence>